<proteinExistence type="predicted"/>
<dbReference type="AlphaFoldDB" id="A0A511BSG2"/>
<dbReference type="PROSITE" id="PS50206">
    <property type="entry name" value="RHODANESE_3"/>
    <property type="match status" value="1"/>
</dbReference>
<dbReference type="EMBL" id="BJVC01000007">
    <property type="protein sequence ID" value="GEL03269.1"/>
    <property type="molecule type" value="Genomic_DNA"/>
</dbReference>
<feature type="domain" description="Rhodanese" evidence="1">
    <location>
        <begin position="665"/>
        <end position="685"/>
    </location>
</feature>
<name>A0A511BSG2_9PROT</name>
<dbReference type="OrthoDB" id="7231071at2"/>
<reference evidence="2 3" key="1">
    <citation type="submission" date="2019-07" db="EMBL/GenBank/DDBJ databases">
        <title>Whole genome shotgun sequence of Swaminathania salitolerans NBRC 104436.</title>
        <authorList>
            <person name="Hosoyama A."/>
            <person name="Uohara A."/>
            <person name="Ohji S."/>
            <person name="Ichikawa N."/>
        </authorList>
    </citation>
    <scope>NUCLEOTIDE SEQUENCE [LARGE SCALE GENOMIC DNA]</scope>
    <source>
        <strain evidence="2 3">NBRC 104436</strain>
    </source>
</reference>
<keyword evidence="3" id="KW-1185">Reference proteome</keyword>
<gene>
    <name evidence="2" type="ORF">SSA02_24320</name>
</gene>
<accession>A0A511BSG2</accession>
<dbReference type="Proteomes" id="UP000321405">
    <property type="component" value="Unassembled WGS sequence"/>
</dbReference>
<dbReference type="SUPFAM" id="SSF51120">
    <property type="entry name" value="beta-Roll"/>
    <property type="match status" value="1"/>
</dbReference>
<dbReference type="PRINTS" id="PR00313">
    <property type="entry name" value="CABNDNGRPT"/>
</dbReference>
<sequence>MNTNNYQALEDIYTDPSVDGPNLPMNTQKIVDGQIQYNDVSSDLPGGSTSDWGVIQWSAANAFDPLAGTDSRVWDDQFGYSVGHWTQGSSTSSLGKTSYNVFRDPDNGHYVYQLAAQGGQLLDVQLSAIKQVDGEYSFNHQITASFNQGISDYRGTTGTYQAGIAFTINFHSADMSFGIFLQFETVDYTGAPKGYFYMPPTYGGSIFNVTGSQVDYINPLDSSNDGVMYNTTVDVNQGLMSAISSLVAMYPQLSGKIEDLSNWYLSGTYIQVETNGTGKASDVTGNYNVENPVVSYDSSKTVDYSDHSYSAPILTMKPESETSASTQTAEAAMSNIVVQGVNNTVIIPNVSTDTAGTMVNSYVSSLQSLIEAGSVDNSILSQGSNALISSKKASQAIIDTAGTYGVSGNYSNVVIASTDTASLTGSTTLDATQNTANYLNIVSGNEYGANVTVANGSGSFAATQGNNNFNASKSDGNWNIATGSGNDTIYGGSGTNTITGGTGDNTLYLGGSNNYVNSVGKDTIYGAAGAIDTVTLQGGNSTALMKTNAAIMDFSANNRITVGDNSTVYGGTSSVISVSSGSATVTGTQGDTISAAGDLQVVHGSDQNISVSGALQFISGTGQTSISAGTGTVWGANDLVATMSSTGHLLFTANQPYTTGDQYIDARNVAGGVSAWTGAGQQTVIGGAASDQFYFGTSFPGSAGTNSSATVTGGTGAGNLFGMLSNHTAGDFTITDFRAADNKFFLYDYKPENAAASAQSILNTATVSGGNTSIMVDGDAKVTFLGVTDLKTSDFAIS</sequence>
<protein>
    <recommendedName>
        <fullName evidence="1">Rhodanese domain-containing protein</fullName>
    </recommendedName>
</protein>
<comment type="caution">
    <text evidence="2">The sequence shown here is derived from an EMBL/GenBank/DDBJ whole genome shotgun (WGS) entry which is preliminary data.</text>
</comment>
<dbReference type="InterPro" id="IPR001763">
    <property type="entry name" value="Rhodanese-like_dom"/>
</dbReference>
<evidence type="ECO:0000313" key="2">
    <source>
        <dbReference type="EMBL" id="GEL03269.1"/>
    </source>
</evidence>
<dbReference type="Gene3D" id="2.150.10.10">
    <property type="entry name" value="Serralysin-like metalloprotease, C-terminal"/>
    <property type="match status" value="1"/>
</dbReference>
<dbReference type="Pfam" id="PF00353">
    <property type="entry name" value="HemolysinCabind"/>
    <property type="match status" value="1"/>
</dbReference>
<dbReference type="InterPro" id="IPR011049">
    <property type="entry name" value="Serralysin-like_metalloprot_C"/>
</dbReference>
<dbReference type="GO" id="GO:0005509">
    <property type="term" value="F:calcium ion binding"/>
    <property type="evidence" value="ECO:0007669"/>
    <property type="project" value="InterPro"/>
</dbReference>
<evidence type="ECO:0000313" key="3">
    <source>
        <dbReference type="Proteomes" id="UP000321405"/>
    </source>
</evidence>
<dbReference type="InterPro" id="IPR001343">
    <property type="entry name" value="Hemolysn_Ca-bd"/>
</dbReference>
<evidence type="ECO:0000259" key="1">
    <source>
        <dbReference type="PROSITE" id="PS50206"/>
    </source>
</evidence>
<dbReference type="RefSeq" id="WP_147094337.1">
    <property type="nucleotide sequence ID" value="NZ_BJVC01000007.1"/>
</dbReference>
<organism evidence="2 3">
    <name type="scientific">Swaminathania salitolerans</name>
    <dbReference type="NCBI Taxonomy" id="182838"/>
    <lineage>
        <taxon>Bacteria</taxon>
        <taxon>Pseudomonadati</taxon>
        <taxon>Pseudomonadota</taxon>
        <taxon>Alphaproteobacteria</taxon>
        <taxon>Acetobacterales</taxon>
        <taxon>Acetobacteraceae</taxon>
        <taxon>Swaminathania</taxon>
    </lineage>
</organism>